<feature type="transmembrane region" description="Helical" evidence="1">
    <location>
        <begin position="32"/>
        <end position="49"/>
    </location>
</feature>
<evidence type="ECO:0000313" key="4">
    <source>
        <dbReference type="Proteomes" id="UP001528411"/>
    </source>
</evidence>
<evidence type="ECO:0000259" key="2">
    <source>
        <dbReference type="SMART" id="SM01080"/>
    </source>
</evidence>
<keyword evidence="1" id="KW-0812">Transmembrane</keyword>
<dbReference type="EMBL" id="JAQOMS010000002">
    <property type="protein sequence ID" value="MDC2890098.1"/>
    <property type="molecule type" value="Genomic_DNA"/>
</dbReference>
<keyword evidence="1" id="KW-0472">Membrane</keyword>
<protein>
    <submittedName>
        <fullName evidence="3">CHASE2 domain-containing protein</fullName>
    </submittedName>
</protein>
<organism evidence="3 4">
    <name type="scientific">Psychrosphaera algicola</name>
    <dbReference type="NCBI Taxonomy" id="3023714"/>
    <lineage>
        <taxon>Bacteria</taxon>
        <taxon>Pseudomonadati</taxon>
        <taxon>Pseudomonadota</taxon>
        <taxon>Gammaproteobacteria</taxon>
        <taxon>Alteromonadales</taxon>
        <taxon>Pseudoalteromonadaceae</taxon>
        <taxon>Psychrosphaera</taxon>
    </lineage>
</organism>
<keyword evidence="1" id="KW-1133">Transmembrane helix</keyword>
<feature type="domain" description="CHASE2" evidence="2">
    <location>
        <begin position="58"/>
        <end position="390"/>
    </location>
</feature>
<keyword evidence="4" id="KW-1185">Reference proteome</keyword>
<dbReference type="Proteomes" id="UP001528411">
    <property type="component" value="Unassembled WGS sequence"/>
</dbReference>
<dbReference type="Pfam" id="PF05226">
    <property type="entry name" value="CHASE2"/>
    <property type="match status" value="1"/>
</dbReference>
<dbReference type="InterPro" id="IPR007890">
    <property type="entry name" value="CHASE2"/>
</dbReference>
<accession>A0ABT5FGG3</accession>
<sequence length="393" mass="43262">MILSRIRRAIISTTLTSRDLQINEALKKTKNAIAIGLIITFLAIGLINPQNKLLQENISKIEGIIYDLRLNATLPDTPRKSSHNIFIVDIDEKALEEVGRWPWSRATISRMVEQLKEAGVVVVGFDVVFSEPEINPVDTLIDADALNHLSKSKLAELRLKLDADTQFAQTIADYDVVLGGLLQHDKSVDVGTLKPSPIVMLDPKAVRISSMHFAGKVANVEVLQEAAISQGFFNSVPDVDGAIRRAALVFEHNGVLYPSLSIEIARVYELADEVFVETKPSEGFEGAHDISAIKFGTKRRIKTDSFGRVLIPYRGGQKSFPYYSATDILHGRIAPELLEGGVALVGTSAVGIADLRKPQSVFNTQGLKYTPMWLRVCLIPSCLSTVRYFGKVP</sequence>
<gene>
    <name evidence="3" type="ORF">PN838_16670</name>
</gene>
<evidence type="ECO:0000313" key="3">
    <source>
        <dbReference type="EMBL" id="MDC2890098.1"/>
    </source>
</evidence>
<comment type="caution">
    <text evidence="3">The sequence shown here is derived from an EMBL/GenBank/DDBJ whole genome shotgun (WGS) entry which is preliminary data.</text>
</comment>
<name>A0ABT5FGG3_9GAMM</name>
<dbReference type="RefSeq" id="WP_272181392.1">
    <property type="nucleotide sequence ID" value="NZ_JAQOMS010000002.1"/>
</dbReference>
<reference evidence="3 4" key="1">
    <citation type="submission" date="2023-01" db="EMBL/GenBank/DDBJ databases">
        <title>Psychrosphaera sp. nov., isolated from marine algae.</title>
        <authorList>
            <person name="Bayburt H."/>
            <person name="Choi B.J."/>
            <person name="Kim J.M."/>
            <person name="Choi D.G."/>
            <person name="Jeon C.O."/>
        </authorList>
    </citation>
    <scope>NUCLEOTIDE SEQUENCE [LARGE SCALE GENOMIC DNA]</scope>
    <source>
        <strain evidence="3 4">G1-22</strain>
    </source>
</reference>
<proteinExistence type="predicted"/>
<evidence type="ECO:0000256" key="1">
    <source>
        <dbReference type="SAM" id="Phobius"/>
    </source>
</evidence>
<dbReference type="SMART" id="SM01080">
    <property type="entry name" value="CHASE2"/>
    <property type="match status" value="1"/>
</dbReference>